<proteinExistence type="predicted"/>
<evidence type="ECO:0000256" key="1">
    <source>
        <dbReference type="SAM" id="Phobius"/>
    </source>
</evidence>
<dbReference type="AlphaFoldDB" id="A0AAJ0DQH2"/>
<evidence type="ECO:0000313" key="3">
    <source>
        <dbReference type="EMBL" id="KAK1499047.1"/>
    </source>
</evidence>
<keyword evidence="1" id="KW-0472">Membrane</keyword>
<dbReference type="EMBL" id="MPDP01000002">
    <property type="protein sequence ID" value="KAK1499047.1"/>
    <property type="molecule type" value="Genomic_DNA"/>
</dbReference>
<dbReference type="Pfam" id="PF08241">
    <property type="entry name" value="Methyltransf_11"/>
    <property type="match status" value="1"/>
</dbReference>
<feature type="transmembrane region" description="Helical" evidence="1">
    <location>
        <begin position="129"/>
        <end position="149"/>
    </location>
</feature>
<keyword evidence="4" id="KW-1185">Reference proteome</keyword>
<organism evidence="3 4">
    <name type="scientific">Colletotrichum cuscutae</name>
    <dbReference type="NCBI Taxonomy" id="1209917"/>
    <lineage>
        <taxon>Eukaryota</taxon>
        <taxon>Fungi</taxon>
        <taxon>Dikarya</taxon>
        <taxon>Ascomycota</taxon>
        <taxon>Pezizomycotina</taxon>
        <taxon>Sordariomycetes</taxon>
        <taxon>Hypocreomycetidae</taxon>
        <taxon>Glomerellales</taxon>
        <taxon>Glomerellaceae</taxon>
        <taxon>Colletotrichum</taxon>
        <taxon>Colletotrichum acutatum species complex</taxon>
    </lineage>
</organism>
<evidence type="ECO:0000313" key="4">
    <source>
        <dbReference type="Proteomes" id="UP001239213"/>
    </source>
</evidence>
<sequence length="307" mass="33898">MASYTHSSKGTPGQSKLFLNPAALSPAGDRANHTTFWRNPKVGNIYRNTEYITAPITQPLLNYCGLTEDKFASLTEPIEVLDMCCGAGVVSAGIQEMLKSTGQVVVRLNMSGAELGRTAGRIRRWSRRIWRFDFIVVGMALMVVAEPYAGLAELYRVLKPGGRIASSTWATEGWVYDTRDAVANLSVPGQQPVPWPQKSCHLTGLWSPGAWDDPYFAAAMYNASGLTEIDSETLAKPITFRDPEQFCIVFQALLTGTVGRYWSEEQKEKLRHKLKPVIVEYLGKKYGGGPFEIERSIVLVSGTKAKV</sequence>
<feature type="domain" description="Methyltransferase type 11" evidence="2">
    <location>
        <begin position="131"/>
        <end position="165"/>
    </location>
</feature>
<gene>
    <name evidence="3" type="ORF">CCUS01_02668</name>
</gene>
<dbReference type="CDD" id="cd02440">
    <property type="entry name" value="AdoMet_MTases"/>
    <property type="match status" value="1"/>
</dbReference>
<keyword evidence="1" id="KW-1133">Transmembrane helix</keyword>
<keyword evidence="1" id="KW-0812">Transmembrane</keyword>
<comment type="caution">
    <text evidence="3">The sequence shown here is derived from an EMBL/GenBank/DDBJ whole genome shotgun (WGS) entry which is preliminary data.</text>
</comment>
<protein>
    <recommendedName>
        <fullName evidence="2">Methyltransferase type 11 domain-containing protein</fullName>
    </recommendedName>
</protein>
<reference evidence="3" key="1">
    <citation type="submission" date="2016-11" db="EMBL/GenBank/DDBJ databases">
        <title>The genome sequence of Colletotrichum cuscutae.</title>
        <authorList>
            <person name="Baroncelli R."/>
        </authorList>
    </citation>
    <scope>NUCLEOTIDE SEQUENCE</scope>
    <source>
        <strain evidence="3">IMI 304802</strain>
    </source>
</reference>
<dbReference type="InterPro" id="IPR029063">
    <property type="entry name" value="SAM-dependent_MTases_sf"/>
</dbReference>
<dbReference type="InterPro" id="IPR013216">
    <property type="entry name" value="Methyltransf_11"/>
</dbReference>
<name>A0AAJ0DQH2_9PEZI</name>
<accession>A0AAJ0DQH2</accession>
<dbReference type="SUPFAM" id="SSF53335">
    <property type="entry name" value="S-adenosyl-L-methionine-dependent methyltransferases"/>
    <property type="match status" value="1"/>
</dbReference>
<dbReference type="Gene3D" id="3.40.50.150">
    <property type="entry name" value="Vaccinia Virus protein VP39"/>
    <property type="match status" value="1"/>
</dbReference>
<evidence type="ECO:0000259" key="2">
    <source>
        <dbReference type="Pfam" id="PF08241"/>
    </source>
</evidence>
<dbReference type="Proteomes" id="UP001239213">
    <property type="component" value="Unassembled WGS sequence"/>
</dbReference>
<dbReference type="GO" id="GO:0008757">
    <property type="term" value="F:S-adenosylmethionine-dependent methyltransferase activity"/>
    <property type="evidence" value="ECO:0007669"/>
    <property type="project" value="InterPro"/>
</dbReference>